<dbReference type="InterPro" id="IPR013320">
    <property type="entry name" value="ConA-like_dom_sf"/>
</dbReference>
<evidence type="ECO:0000313" key="23">
    <source>
        <dbReference type="RefSeq" id="XP_027348391.1"/>
    </source>
</evidence>
<dbReference type="PANTHER" id="PTHR27007">
    <property type="match status" value="1"/>
</dbReference>
<keyword evidence="10" id="KW-0732">Signal</keyword>
<dbReference type="PROSITE" id="PS00107">
    <property type="entry name" value="PROTEIN_KINASE_ATP"/>
    <property type="match status" value="1"/>
</dbReference>
<organism evidence="22 23">
    <name type="scientific">Abrus precatorius</name>
    <name type="common">Indian licorice</name>
    <name type="synonym">Glycine abrus</name>
    <dbReference type="NCBI Taxonomy" id="3816"/>
    <lineage>
        <taxon>Eukaryota</taxon>
        <taxon>Viridiplantae</taxon>
        <taxon>Streptophyta</taxon>
        <taxon>Embryophyta</taxon>
        <taxon>Tracheophyta</taxon>
        <taxon>Spermatophyta</taxon>
        <taxon>Magnoliopsida</taxon>
        <taxon>eudicotyledons</taxon>
        <taxon>Gunneridae</taxon>
        <taxon>Pentapetalae</taxon>
        <taxon>rosids</taxon>
        <taxon>fabids</taxon>
        <taxon>Fabales</taxon>
        <taxon>Fabaceae</taxon>
        <taxon>Papilionoideae</taxon>
        <taxon>50 kb inversion clade</taxon>
        <taxon>NPAAA clade</taxon>
        <taxon>indigoferoid/millettioid clade</taxon>
        <taxon>Abreae</taxon>
        <taxon>Abrus</taxon>
    </lineage>
</organism>
<feature type="binding site" evidence="19">
    <location>
        <position position="352"/>
    </location>
    <ligand>
        <name>ATP</name>
        <dbReference type="ChEBI" id="CHEBI:30616"/>
    </ligand>
</feature>
<evidence type="ECO:0000256" key="5">
    <source>
        <dbReference type="ARBA" id="ARBA00012513"/>
    </source>
</evidence>
<evidence type="ECO:0000256" key="6">
    <source>
        <dbReference type="ARBA" id="ARBA00022475"/>
    </source>
</evidence>
<accession>A0A8B8KWQ3</accession>
<dbReference type="Gene3D" id="3.30.200.20">
    <property type="entry name" value="Phosphorylase Kinase, domain 1"/>
    <property type="match status" value="1"/>
</dbReference>
<keyword evidence="8" id="KW-0808">Transferase</keyword>
<evidence type="ECO:0000313" key="22">
    <source>
        <dbReference type="Proteomes" id="UP000694853"/>
    </source>
</evidence>
<dbReference type="InterPro" id="IPR008271">
    <property type="entry name" value="Ser/Thr_kinase_AS"/>
</dbReference>
<evidence type="ECO:0000256" key="10">
    <source>
        <dbReference type="ARBA" id="ARBA00022729"/>
    </source>
</evidence>
<dbReference type="InterPro" id="IPR017441">
    <property type="entry name" value="Protein_kinase_ATP_BS"/>
</dbReference>
<dbReference type="SMART" id="SM00220">
    <property type="entry name" value="S_TKc"/>
    <property type="match status" value="1"/>
</dbReference>
<dbReference type="CDD" id="cd06899">
    <property type="entry name" value="lectin_legume_LecRK_Arcelin_ConA"/>
    <property type="match status" value="1"/>
</dbReference>
<dbReference type="GO" id="GO:0030246">
    <property type="term" value="F:carbohydrate binding"/>
    <property type="evidence" value="ECO:0007669"/>
    <property type="project" value="UniProtKB-KW"/>
</dbReference>
<dbReference type="InterPro" id="IPR050528">
    <property type="entry name" value="L-type_Lectin-RKs"/>
</dbReference>
<evidence type="ECO:0000256" key="9">
    <source>
        <dbReference type="ARBA" id="ARBA00022692"/>
    </source>
</evidence>
<keyword evidence="7" id="KW-0723">Serine/threonine-protein kinase</keyword>
<dbReference type="InterPro" id="IPR001220">
    <property type="entry name" value="Legume_lectin_dom"/>
</dbReference>
<evidence type="ECO:0000256" key="3">
    <source>
        <dbReference type="ARBA" id="ARBA00008536"/>
    </source>
</evidence>
<evidence type="ECO:0000256" key="17">
    <source>
        <dbReference type="ARBA" id="ARBA00023170"/>
    </source>
</evidence>
<evidence type="ECO:0000256" key="11">
    <source>
        <dbReference type="ARBA" id="ARBA00022734"/>
    </source>
</evidence>
<evidence type="ECO:0000256" key="15">
    <source>
        <dbReference type="ARBA" id="ARBA00022989"/>
    </source>
</evidence>
<keyword evidence="17" id="KW-0675">Receptor</keyword>
<dbReference type="GO" id="GO:0002229">
    <property type="term" value="P:defense response to oomycetes"/>
    <property type="evidence" value="ECO:0007669"/>
    <property type="project" value="UniProtKB-ARBA"/>
</dbReference>
<comment type="similarity">
    <text evidence="2">Belongs to the leguminous lectin family.</text>
</comment>
<keyword evidence="6" id="KW-1003">Cell membrane</keyword>
<evidence type="ECO:0000256" key="18">
    <source>
        <dbReference type="ARBA" id="ARBA00023180"/>
    </source>
</evidence>
<dbReference type="PROSITE" id="PS00307">
    <property type="entry name" value="LECTIN_LEGUME_BETA"/>
    <property type="match status" value="1"/>
</dbReference>
<dbReference type="RefSeq" id="XP_027348391.1">
    <property type="nucleotide sequence ID" value="XM_027492590.1"/>
</dbReference>
<evidence type="ECO:0000256" key="16">
    <source>
        <dbReference type="ARBA" id="ARBA00023136"/>
    </source>
</evidence>
<keyword evidence="15 20" id="KW-1133">Transmembrane helix</keyword>
<keyword evidence="14 19" id="KW-0067">ATP-binding</keyword>
<evidence type="ECO:0000256" key="19">
    <source>
        <dbReference type="PROSITE-ProRule" id="PRU10141"/>
    </source>
</evidence>
<dbReference type="EC" id="2.7.11.1" evidence="5"/>
<dbReference type="Gene3D" id="2.60.120.200">
    <property type="match status" value="1"/>
</dbReference>
<dbReference type="PROSITE" id="PS00108">
    <property type="entry name" value="PROTEIN_KINASE_ST"/>
    <property type="match status" value="1"/>
</dbReference>
<comment type="similarity">
    <text evidence="4">In the C-terminal section; belongs to the protein kinase superfamily. Ser/Thr protein kinase family.</text>
</comment>
<evidence type="ECO:0000256" key="1">
    <source>
        <dbReference type="ARBA" id="ARBA00004251"/>
    </source>
</evidence>
<keyword evidence="11" id="KW-0430">Lectin</keyword>
<name>A0A8B8KWQ3_ABRPR</name>
<evidence type="ECO:0000256" key="12">
    <source>
        <dbReference type="ARBA" id="ARBA00022741"/>
    </source>
</evidence>
<feature type="transmembrane region" description="Helical" evidence="20">
    <location>
        <begin position="257"/>
        <end position="280"/>
    </location>
</feature>
<proteinExistence type="inferred from homology"/>
<comment type="subcellular location">
    <subcellularLocation>
        <location evidence="1">Cell membrane</location>
        <topology evidence="1">Single-pass type I membrane protein</topology>
    </subcellularLocation>
</comment>
<evidence type="ECO:0000256" key="8">
    <source>
        <dbReference type="ARBA" id="ARBA00022679"/>
    </source>
</evidence>
<dbReference type="Proteomes" id="UP000694853">
    <property type="component" value="Unplaced"/>
</dbReference>
<dbReference type="KEGG" id="aprc:113859933"/>
<evidence type="ECO:0000256" key="4">
    <source>
        <dbReference type="ARBA" id="ARBA00010217"/>
    </source>
</evidence>
<dbReference type="PROSITE" id="PS50011">
    <property type="entry name" value="PROTEIN_KINASE_DOM"/>
    <property type="match status" value="1"/>
</dbReference>
<dbReference type="FunFam" id="1.10.510.10:FF:000240">
    <property type="entry name" value="Lectin-domain containing receptor kinase A4.3"/>
    <property type="match status" value="1"/>
</dbReference>
<keyword evidence="12 19" id="KW-0547">Nucleotide-binding</keyword>
<dbReference type="SUPFAM" id="SSF49899">
    <property type="entry name" value="Concanavalin A-like lectins/glucanases"/>
    <property type="match status" value="1"/>
</dbReference>
<reference evidence="23" key="2">
    <citation type="submission" date="2025-08" db="UniProtKB">
        <authorList>
            <consortium name="RefSeq"/>
        </authorList>
    </citation>
    <scope>IDENTIFICATION</scope>
    <source>
        <tissue evidence="23">Young leaves</tissue>
    </source>
</reference>
<dbReference type="Pfam" id="PF00139">
    <property type="entry name" value="Lectin_legB"/>
    <property type="match status" value="1"/>
</dbReference>
<dbReference type="InterPro" id="IPR000719">
    <property type="entry name" value="Prot_kinase_dom"/>
</dbReference>
<keyword evidence="9 20" id="KW-0812">Transmembrane</keyword>
<dbReference type="Pfam" id="PF00069">
    <property type="entry name" value="Pkinase"/>
    <property type="match status" value="1"/>
</dbReference>
<comment type="similarity">
    <text evidence="3">In the N-terminal section; belongs to the leguminous lectin family.</text>
</comment>
<evidence type="ECO:0000259" key="21">
    <source>
        <dbReference type="PROSITE" id="PS50011"/>
    </source>
</evidence>
<gene>
    <name evidence="23" type="primary">LOC113859933</name>
</gene>
<dbReference type="Gene3D" id="1.10.510.10">
    <property type="entry name" value="Transferase(Phosphotransferase) domain 1"/>
    <property type="match status" value="1"/>
</dbReference>
<evidence type="ECO:0000256" key="7">
    <source>
        <dbReference type="ARBA" id="ARBA00022527"/>
    </source>
</evidence>
<evidence type="ECO:0000256" key="13">
    <source>
        <dbReference type="ARBA" id="ARBA00022777"/>
    </source>
</evidence>
<reference evidence="22" key="1">
    <citation type="journal article" date="2019" name="Toxins">
        <title>Detection of Abrin-Like and Prepropulchellin-Like Toxin Genes and Transcripts Using Whole Genome Sequencing and Full-Length Transcript Sequencing of Abrus precatorius.</title>
        <authorList>
            <person name="Hovde B.T."/>
            <person name="Daligault H.E."/>
            <person name="Hanschen E.R."/>
            <person name="Kunde Y.A."/>
            <person name="Johnson M.B."/>
            <person name="Starkenburg S.R."/>
            <person name="Johnson S.L."/>
        </authorList>
    </citation>
    <scope>NUCLEOTIDE SEQUENCE [LARGE SCALE GENOMIC DNA]</scope>
</reference>
<protein>
    <recommendedName>
        <fullName evidence="5">non-specific serine/threonine protein kinase</fullName>
        <ecNumber evidence="5">2.7.11.1</ecNumber>
    </recommendedName>
</protein>
<keyword evidence="18" id="KW-0325">Glycoprotein</keyword>
<dbReference type="GO" id="GO:0004674">
    <property type="term" value="F:protein serine/threonine kinase activity"/>
    <property type="evidence" value="ECO:0007669"/>
    <property type="project" value="UniProtKB-KW"/>
</dbReference>
<sequence length="630" mass="70053">MENHFVPPNNPSCKYSAIQLTLRTMDPNNDGSAAAGRVTYPQKIHLLDNNSNELDFTTNFSFVISSNQSPYADGLTFFLASPNLPSTNDTQKLSGGGLGIGLVDGDRNLLQTDYRFVAVEFDTFSNNWDPDGSHVGVSINSMKSEIFEEWWVNITQGEICNCSIEYNSRKSILNVFFTGYKSSGGDVTQTTQNLSYQVNIPEQLQELESVIVGISAATGGYFEQHTLLSWSFSTSVPSGIQSNADSEKRSKLINLHLLEGIGIGICLFLSLLGLFHLLFWGKNRGKEGTSEATSNLKMDNEIQMSTGPKKIGYYELLTATNNFEETQKLGQGGFGGVYKGYLKDSNSYAAIKRISADSRQGIKQYAAEVKTIGQLRHRNLVKLTGWCHKRNDLLLIYEYMPNGSLDSHLFRGESILTWKMRYNIALGLASALLYLQEEWEKCVLHRDIKSSNIMLDSNYNAKLGDFGLARLVDHEQGSQTSVVAGTMGYLAPEYMNTGKARKESDIFSFGVVLLELASGRKAIHHKDLEGEVSLVEWVWELYGLRNILAAVDPNLLGEFDVQQMECLLVVGLWCANPDCKSRPSIRQVIKVLNFEAPLPTLPQQIPVLTYFCPITNDLFLTVPCSLNDTS</sequence>
<evidence type="ECO:0000256" key="20">
    <source>
        <dbReference type="SAM" id="Phobius"/>
    </source>
</evidence>
<evidence type="ECO:0000256" key="2">
    <source>
        <dbReference type="ARBA" id="ARBA00007606"/>
    </source>
</evidence>
<dbReference type="GO" id="GO:0005886">
    <property type="term" value="C:plasma membrane"/>
    <property type="evidence" value="ECO:0007669"/>
    <property type="project" value="UniProtKB-SubCell"/>
</dbReference>
<keyword evidence="22" id="KW-1185">Reference proteome</keyword>
<dbReference type="GeneID" id="113859933"/>
<dbReference type="FunFam" id="3.30.200.20:FF:000168">
    <property type="entry name" value="L-type lectin-domain containing receptor kinase IX.1"/>
    <property type="match status" value="1"/>
</dbReference>
<dbReference type="GO" id="GO:0005524">
    <property type="term" value="F:ATP binding"/>
    <property type="evidence" value="ECO:0007669"/>
    <property type="project" value="UniProtKB-UniRule"/>
</dbReference>
<dbReference type="InterPro" id="IPR011009">
    <property type="entry name" value="Kinase-like_dom_sf"/>
</dbReference>
<keyword evidence="13" id="KW-0418">Kinase</keyword>
<dbReference type="CDD" id="cd14066">
    <property type="entry name" value="STKc_IRAK"/>
    <property type="match status" value="1"/>
</dbReference>
<feature type="domain" description="Protein kinase" evidence="21">
    <location>
        <begin position="323"/>
        <end position="601"/>
    </location>
</feature>
<keyword evidence="16 20" id="KW-0472">Membrane</keyword>
<dbReference type="OrthoDB" id="4062651at2759"/>
<dbReference type="AlphaFoldDB" id="A0A8B8KWQ3"/>
<evidence type="ECO:0000256" key="14">
    <source>
        <dbReference type="ARBA" id="ARBA00022840"/>
    </source>
</evidence>
<dbReference type="InterPro" id="IPR019825">
    <property type="entry name" value="Lectin_legB_Mn/Ca_BS"/>
</dbReference>
<dbReference type="SUPFAM" id="SSF56112">
    <property type="entry name" value="Protein kinase-like (PK-like)"/>
    <property type="match status" value="1"/>
</dbReference>